<comment type="subcellular location">
    <subcellularLocation>
        <location evidence="1">Cytoplasm</location>
    </subcellularLocation>
</comment>
<evidence type="ECO:0000256" key="1">
    <source>
        <dbReference type="ARBA" id="ARBA00004496"/>
    </source>
</evidence>
<organism evidence="7 8">
    <name type="scientific">Kryptolebias marmoratus</name>
    <name type="common">Mangrove killifish</name>
    <name type="synonym">Rivulus marmoratus</name>
    <dbReference type="NCBI Taxonomy" id="37003"/>
    <lineage>
        <taxon>Eukaryota</taxon>
        <taxon>Metazoa</taxon>
        <taxon>Chordata</taxon>
        <taxon>Craniata</taxon>
        <taxon>Vertebrata</taxon>
        <taxon>Euteleostomi</taxon>
        <taxon>Actinopterygii</taxon>
        <taxon>Neopterygii</taxon>
        <taxon>Teleostei</taxon>
        <taxon>Neoteleostei</taxon>
        <taxon>Acanthomorphata</taxon>
        <taxon>Ovalentaria</taxon>
        <taxon>Atherinomorphae</taxon>
        <taxon>Cyprinodontiformes</taxon>
        <taxon>Rivulidae</taxon>
        <taxon>Kryptolebias</taxon>
    </lineage>
</organism>
<dbReference type="OMA" id="DDPDRCY"/>
<keyword evidence="4" id="KW-0175">Coiled coil</keyword>
<dbReference type="InterPro" id="IPR011993">
    <property type="entry name" value="PH-like_dom_sf"/>
</dbReference>
<evidence type="ECO:0000313" key="8">
    <source>
        <dbReference type="Proteomes" id="UP000264800"/>
    </source>
</evidence>
<name>A0A3Q3AFN3_KRYMA</name>
<dbReference type="InterPro" id="IPR001849">
    <property type="entry name" value="PH_domain"/>
</dbReference>
<reference evidence="7" key="2">
    <citation type="submission" date="2025-09" db="UniProtKB">
        <authorList>
            <consortium name="Ensembl"/>
        </authorList>
    </citation>
    <scope>IDENTIFICATION</scope>
</reference>
<proteinExistence type="predicted"/>
<keyword evidence="8" id="KW-1185">Reference proteome</keyword>
<keyword evidence="2" id="KW-0963">Cytoplasm</keyword>
<dbReference type="Proteomes" id="UP000264800">
    <property type="component" value="Unplaced"/>
</dbReference>
<keyword evidence="3" id="KW-0677">Repeat</keyword>
<dbReference type="InterPro" id="IPR030113">
    <property type="entry name" value="AFAP"/>
</dbReference>
<dbReference type="SUPFAM" id="SSF50729">
    <property type="entry name" value="PH domain-like"/>
    <property type="match status" value="2"/>
</dbReference>
<evidence type="ECO:0000313" key="7">
    <source>
        <dbReference type="Ensembl" id="ENSKMAP00000015066.1"/>
    </source>
</evidence>
<dbReference type="GO" id="GO:0017124">
    <property type="term" value="F:SH3 domain binding"/>
    <property type="evidence" value="ECO:0007669"/>
    <property type="project" value="TreeGrafter"/>
</dbReference>
<feature type="compositionally biased region" description="Acidic residues" evidence="5">
    <location>
        <begin position="10"/>
        <end position="23"/>
    </location>
</feature>
<feature type="domain" description="PH" evidence="6">
    <location>
        <begin position="48"/>
        <end position="147"/>
    </location>
</feature>
<dbReference type="Ensembl" id="ENSKMAT00000015283.1">
    <property type="protein sequence ID" value="ENSKMAP00000015066.1"/>
    <property type="gene ID" value="ENSKMAG00000011271.1"/>
</dbReference>
<dbReference type="SMART" id="SM00233">
    <property type="entry name" value="PH"/>
    <property type="match status" value="1"/>
</dbReference>
<evidence type="ECO:0000256" key="4">
    <source>
        <dbReference type="ARBA" id="ARBA00023054"/>
    </source>
</evidence>
<dbReference type="PANTHER" id="PTHR14338:SF9">
    <property type="entry name" value="ACTIN FILAMENT-ASSOCIATED PROTEIN 1-LIKE 2"/>
    <property type="match status" value="1"/>
</dbReference>
<feature type="region of interest" description="Disordered" evidence="5">
    <location>
        <begin position="1"/>
        <end position="23"/>
    </location>
</feature>
<evidence type="ECO:0000256" key="3">
    <source>
        <dbReference type="ARBA" id="ARBA00022737"/>
    </source>
</evidence>
<dbReference type="GeneTree" id="ENSGT00950000183067"/>
<protein>
    <submittedName>
        <fullName evidence="7">Si:dkey-220o5.5</fullName>
    </submittedName>
</protein>
<dbReference type="PANTHER" id="PTHR14338">
    <property type="entry name" value="ACTIN FILAMENT-ASSOCIATED PROTEIN 1 FAMILY MEMBER"/>
    <property type="match status" value="1"/>
</dbReference>
<sequence>ESDSSYYEPYGEEEDDDGDDDGEGLVKDRAHYIQWSASQPCLRPAPESRLCDYLWRRKWLGQWSKQLFILRNDVLLCYKCAQDLLPQMEMNLRGCQLLYKSKSNGKIQHQLKLVLLGSESLVLGFSSFEHADEWRRLNVLMNCQWQSLWCQVEDGVLNMFGDEEEDKQEEEEEVKRSPQYTVQLTGCDVRVDTERSYRITLSMLSDQVAVLE</sequence>
<evidence type="ECO:0000256" key="2">
    <source>
        <dbReference type="ARBA" id="ARBA00022490"/>
    </source>
</evidence>
<dbReference type="AlphaFoldDB" id="A0A3Q3AFN3"/>
<evidence type="ECO:0000259" key="6">
    <source>
        <dbReference type="SMART" id="SM00233"/>
    </source>
</evidence>
<evidence type="ECO:0000256" key="5">
    <source>
        <dbReference type="SAM" id="MobiDB-lite"/>
    </source>
</evidence>
<dbReference type="Pfam" id="PF00169">
    <property type="entry name" value="PH"/>
    <property type="match status" value="1"/>
</dbReference>
<accession>A0A3Q3AFN3</accession>
<dbReference type="GO" id="GO:0005829">
    <property type="term" value="C:cytosol"/>
    <property type="evidence" value="ECO:0007669"/>
    <property type="project" value="TreeGrafter"/>
</dbReference>
<reference evidence="7" key="1">
    <citation type="submission" date="2025-08" db="UniProtKB">
        <authorList>
            <consortium name="Ensembl"/>
        </authorList>
    </citation>
    <scope>IDENTIFICATION</scope>
</reference>
<dbReference type="Gene3D" id="2.30.29.30">
    <property type="entry name" value="Pleckstrin-homology domain (PH domain)/Phosphotyrosine-binding domain (PTB)"/>
    <property type="match status" value="2"/>
</dbReference>